<dbReference type="Proteomes" id="UP000075243">
    <property type="component" value="Chromosome 8"/>
</dbReference>
<dbReference type="InterPro" id="IPR000157">
    <property type="entry name" value="TIR_dom"/>
</dbReference>
<dbReference type="PANTHER" id="PTHR32009">
    <property type="entry name" value="TMV RESISTANCE PROTEIN N-LIKE"/>
    <property type="match status" value="1"/>
</dbReference>
<dbReference type="PANTHER" id="PTHR32009:SF160">
    <property type="entry name" value="DISEASE RESISTANCE PROTEIN (TIR-NBS-LRR CLASS)"/>
    <property type="match status" value="1"/>
</dbReference>
<evidence type="ECO:0000313" key="3">
    <source>
        <dbReference type="EMBL" id="KYP62197.1"/>
    </source>
</evidence>
<sequence>MLTNEESIKERRIHEVFLSFRGKDTRGSFVSHLYASLQNAGINVFKDDESLTRGHHISDSLLRAIEQSEICVVVFSRNYAGSGWCMDELEKIMECHWTIGNIVLPVFYGVDPSEVRHQKGDFGKAFEELEKRSLKEDEERVLQLKKKLMRLGENEGENLFNSTVWGKEKVMRWREALHQATGISGIVVLNFR</sequence>
<evidence type="ECO:0000256" key="1">
    <source>
        <dbReference type="ARBA" id="ARBA00023027"/>
    </source>
</evidence>
<dbReference type="Gramene" id="C.cajan_16246.t">
    <property type="protein sequence ID" value="C.cajan_16246.t.cds1"/>
    <property type="gene ID" value="C.cajan_16246"/>
</dbReference>
<keyword evidence="4" id="KW-1185">Reference proteome</keyword>
<dbReference type="AlphaFoldDB" id="A0A151T572"/>
<organism evidence="3 4">
    <name type="scientific">Cajanus cajan</name>
    <name type="common">Pigeon pea</name>
    <name type="synonym">Cajanus indicus</name>
    <dbReference type="NCBI Taxonomy" id="3821"/>
    <lineage>
        <taxon>Eukaryota</taxon>
        <taxon>Viridiplantae</taxon>
        <taxon>Streptophyta</taxon>
        <taxon>Embryophyta</taxon>
        <taxon>Tracheophyta</taxon>
        <taxon>Spermatophyta</taxon>
        <taxon>Magnoliopsida</taxon>
        <taxon>eudicotyledons</taxon>
        <taxon>Gunneridae</taxon>
        <taxon>Pentapetalae</taxon>
        <taxon>rosids</taxon>
        <taxon>fabids</taxon>
        <taxon>Fabales</taxon>
        <taxon>Fabaceae</taxon>
        <taxon>Papilionoideae</taxon>
        <taxon>50 kb inversion clade</taxon>
        <taxon>NPAAA clade</taxon>
        <taxon>indigoferoid/millettioid clade</taxon>
        <taxon>Phaseoleae</taxon>
        <taxon>Cajanus</taxon>
    </lineage>
</organism>
<dbReference type="SMART" id="SM00255">
    <property type="entry name" value="TIR"/>
    <property type="match status" value="1"/>
</dbReference>
<dbReference type="GO" id="GO:0007165">
    <property type="term" value="P:signal transduction"/>
    <property type="evidence" value="ECO:0007669"/>
    <property type="project" value="InterPro"/>
</dbReference>
<dbReference type="InterPro" id="IPR035897">
    <property type="entry name" value="Toll_tir_struct_dom_sf"/>
</dbReference>
<reference evidence="3 4" key="1">
    <citation type="journal article" date="2012" name="Nat. Biotechnol.">
        <title>Draft genome sequence of pigeonpea (Cajanus cajan), an orphan legume crop of resource-poor farmers.</title>
        <authorList>
            <person name="Varshney R.K."/>
            <person name="Chen W."/>
            <person name="Li Y."/>
            <person name="Bharti A.K."/>
            <person name="Saxena R.K."/>
            <person name="Schlueter J.A."/>
            <person name="Donoghue M.T."/>
            <person name="Azam S."/>
            <person name="Fan G."/>
            <person name="Whaley A.M."/>
            <person name="Farmer A.D."/>
            <person name="Sheridan J."/>
            <person name="Iwata A."/>
            <person name="Tuteja R."/>
            <person name="Penmetsa R.V."/>
            <person name="Wu W."/>
            <person name="Upadhyaya H.D."/>
            <person name="Yang S.P."/>
            <person name="Shah T."/>
            <person name="Saxena K.B."/>
            <person name="Michael T."/>
            <person name="McCombie W.R."/>
            <person name="Yang B."/>
            <person name="Zhang G."/>
            <person name="Yang H."/>
            <person name="Wang J."/>
            <person name="Spillane C."/>
            <person name="Cook D.R."/>
            <person name="May G.D."/>
            <person name="Xu X."/>
            <person name="Jackson S.A."/>
        </authorList>
    </citation>
    <scope>NUCLEOTIDE SEQUENCE [LARGE SCALE GENOMIC DNA]</scope>
    <source>
        <strain evidence="4">cv. Asha</strain>
    </source>
</reference>
<evidence type="ECO:0000259" key="2">
    <source>
        <dbReference type="PROSITE" id="PS50104"/>
    </source>
</evidence>
<dbReference type="PROSITE" id="PS50104">
    <property type="entry name" value="TIR"/>
    <property type="match status" value="1"/>
</dbReference>
<dbReference type="SUPFAM" id="SSF52200">
    <property type="entry name" value="Toll/Interleukin receptor TIR domain"/>
    <property type="match status" value="1"/>
</dbReference>
<keyword evidence="1" id="KW-0520">NAD</keyword>
<dbReference type="Pfam" id="PF01582">
    <property type="entry name" value="TIR"/>
    <property type="match status" value="1"/>
</dbReference>
<proteinExistence type="predicted"/>
<evidence type="ECO:0000313" key="4">
    <source>
        <dbReference type="Proteomes" id="UP000075243"/>
    </source>
</evidence>
<dbReference type="OMA" id="MECHWTI"/>
<accession>A0A151T572</accession>
<feature type="domain" description="TIR" evidence="2">
    <location>
        <begin position="12"/>
        <end position="192"/>
    </location>
</feature>
<name>A0A151T572_CAJCA</name>
<gene>
    <name evidence="3" type="ORF">KK1_016722</name>
</gene>
<dbReference type="EMBL" id="CM003610">
    <property type="protein sequence ID" value="KYP62197.1"/>
    <property type="molecule type" value="Genomic_DNA"/>
</dbReference>
<dbReference type="Gene3D" id="3.40.50.10140">
    <property type="entry name" value="Toll/interleukin-1 receptor homology (TIR) domain"/>
    <property type="match status" value="1"/>
</dbReference>
<protein>
    <submittedName>
        <fullName evidence="3">TMV resistance protein N</fullName>
    </submittedName>
</protein>
<dbReference type="STRING" id="3821.A0A151T572"/>